<dbReference type="EMBL" id="JAZAVJ010000170">
    <property type="protein sequence ID" value="KAK7408895.1"/>
    <property type="molecule type" value="Genomic_DNA"/>
</dbReference>
<comment type="caution">
    <text evidence="1">The sequence shown here is derived from an EMBL/GenBank/DDBJ whole genome shotgun (WGS) entry which is preliminary data.</text>
</comment>
<proteinExistence type="predicted"/>
<organism evidence="1 2">
    <name type="scientific">Neonectria punicea</name>
    <dbReference type="NCBI Taxonomy" id="979145"/>
    <lineage>
        <taxon>Eukaryota</taxon>
        <taxon>Fungi</taxon>
        <taxon>Dikarya</taxon>
        <taxon>Ascomycota</taxon>
        <taxon>Pezizomycotina</taxon>
        <taxon>Sordariomycetes</taxon>
        <taxon>Hypocreomycetidae</taxon>
        <taxon>Hypocreales</taxon>
        <taxon>Nectriaceae</taxon>
        <taxon>Neonectria</taxon>
    </lineage>
</organism>
<evidence type="ECO:0008006" key="3">
    <source>
        <dbReference type="Google" id="ProtNLM"/>
    </source>
</evidence>
<keyword evidence="2" id="KW-1185">Reference proteome</keyword>
<gene>
    <name evidence="1" type="ORF">QQX98_008956</name>
</gene>
<dbReference type="InterPro" id="IPR023393">
    <property type="entry name" value="START-like_dom_sf"/>
</dbReference>
<dbReference type="InterPro" id="IPR019587">
    <property type="entry name" value="Polyketide_cyclase/dehydratase"/>
</dbReference>
<accession>A0ABR1GU39</accession>
<dbReference type="Pfam" id="PF10604">
    <property type="entry name" value="Polyketide_cyc2"/>
    <property type="match status" value="1"/>
</dbReference>
<dbReference type="CDD" id="cd07821">
    <property type="entry name" value="PYR_PYL_RCAR_like"/>
    <property type="match status" value="1"/>
</dbReference>
<reference evidence="1 2" key="1">
    <citation type="journal article" date="2025" name="Microbiol. Resour. Announc.">
        <title>Draft genome sequences for Neonectria magnoliae and Neonectria punicea, canker pathogens of Liriodendron tulipifera and Acer saccharum in West Virginia.</title>
        <authorList>
            <person name="Petronek H.M."/>
            <person name="Kasson M.T."/>
            <person name="Metheny A.M."/>
            <person name="Stauder C.M."/>
            <person name="Lovett B."/>
            <person name="Lynch S.C."/>
            <person name="Garnas J.R."/>
            <person name="Kasson L.R."/>
            <person name="Stajich J.E."/>
        </authorList>
    </citation>
    <scope>NUCLEOTIDE SEQUENCE [LARGE SCALE GENOMIC DNA]</scope>
    <source>
        <strain evidence="1 2">NRRL 64653</strain>
    </source>
</reference>
<protein>
    <recommendedName>
        <fullName evidence="3">SRPBCC family protein</fullName>
    </recommendedName>
</protein>
<evidence type="ECO:0000313" key="1">
    <source>
        <dbReference type="EMBL" id="KAK7408895.1"/>
    </source>
</evidence>
<name>A0ABR1GU39_9HYPO</name>
<evidence type="ECO:0000313" key="2">
    <source>
        <dbReference type="Proteomes" id="UP001498476"/>
    </source>
</evidence>
<dbReference type="Gene3D" id="3.30.530.20">
    <property type="match status" value="1"/>
</dbReference>
<dbReference type="Proteomes" id="UP001498476">
    <property type="component" value="Unassembled WGS sequence"/>
</dbReference>
<dbReference type="SUPFAM" id="SSF55961">
    <property type="entry name" value="Bet v1-like"/>
    <property type="match status" value="1"/>
</dbReference>
<sequence length="149" mass="16371">MQPRSHTRKVIASVEETINAPINEIWPFVSAIGAKKIFIPGCLKSSLVSGSGKGAIRRMVFKDVVFNEKIEDCDPETHRFVYRLLGPYTFPAKGPVGVLQLTAIGEGQKKMTSSSHADEISEGMEAVLEEMARRTYAAGMGVLRKICED</sequence>